<reference evidence="2 3" key="1">
    <citation type="journal article" date="2011" name="J. Bacteriol.">
        <title>Genome Sequences of Alicycliphilus denitrificans Strains BC and K601T.</title>
        <authorList>
            <person name="Oosterkamp M.J."/>
            <person name="Veuskens T."/>
            <person name="Plugge C.M."/>
            <person name="Langenhoff A.A."/>
            <person name="Gerritse J."/>
            <person name="van Berkel W.J."/>
            <person name="Pieper D.H."/>
            <person name="Junca H."/>
            <person name="Goodwin L.A."/>
            <person name="Daligault H.E."/>
            <person name="Bruce D.C."/>
            <person name="Detter J.C."/>
            <person name="Tapia R."/>
            <person name="Han C.S."/>
            <person name="Land M.L."/>
            <person name="Hauser L.J."/>
            <person name="Smidt H."/>
            <person name="Stams A.J."/>
        </authorList>
    </citation>
    <scope>NUCLEOTIDE SEQUENCE [LARGE SCALE GENOMIC DNA]</scope>
    <source>
        <strain evidence="3">DSM 14773 / CIP 107495 / K601</strain>
    </source>
</reference>
<dbReference type="RefSeq" id="WP_013721203.1">
    <property type="nucleotide sequence ID" value="NC_015422.1"/>
</dbReference>
<dbReference type="STRING" id="596154.Alide2_0222"/>
<evidence type="ECO:0008006" key="4">
    <source>
        <dbReference type="Google" id="ProtNLM"/>
    </source>
</evidence>
<dbReference type="EMBL" id="CP002657">
    <property type="protein sequence ID" value="AEB82653.1"/>
    <property type="molecule type" value="Genomic_DNA"/>
</dbReference>
<keyword evidence="3" id="KW-1185">Reference proteome</keyword>
<dbReference type="Proteomes" id="UP000007938">
    <property type="component" value="Chromosome"/>
</dbReference>
<evidence type="ECO:0000313" key="3">
    <source>
        <dbReference type="Proteomes" id="UP000007938"/>
    </source>
</evidence>
<accession>F4GED8</accession>
<organism evidence="2 3">
    <name type="scientific">Alicycliphilus denitrificans (strain DSM 14773 / CIP 107495 / K601)</name>
    <dbReference type="NCBI Taxonomy" id="596154"/>
    <lineage>
        <taxon>Bacteria</taxon>
        <taxon>Pseudomonadati</taxon>
        <taxon>Pseudomonadota</taxon>
        <taxon>Betaproteobacteria</taxon>
        <taxon>Burkholderiales</taxon>
        <taxon>Comamonadaceae</taxon>
        <taxon>Alicycliphilus</taxon>
    </lineage>
</organism>
<evidence type="ECO:0000313" key="2">
    <source>
        <dbReference type="EMBL" id="AEB82653.1"/>
    </source>
</evidence>
<dbReference type="AlphaFoldDB" id="F4GED8"/>
<protein>
    <recommendedName>
        <fullName evidence="4">ABC transporter substrate-binding protein</fullName>
    </recommendedName>
</protein>
<dbReference type="KEGG" id="adk:Alide2_0222"/>
<dbReference type="HOGENOM" id="CLU_3264706_0_0_4"/>
<proteinExistence type="predicted"/>
<keyword evidence="1" id="KW-0732">Signal</keyword>
<evidence type="ECO:0000256" key="1">
    <source>
        <dbReference type="SAM" id="SignalP"/>
    </source>
</evidence>
<reference evidence="2 3" key="2">
    <citation type="submission" date="2011-04" db="EMBL/GenBank/DDBJ databases">
        <title>Complete sequence of chromosome of Alicycliphilus denitrificans K601.</title>
        <authorList>
            <consortium name="US DOE Joint Genome Institute"/>
            <person name="Lucas S."/>
            <person name="Han J."/>
            <person name="Lapidus A."/>
            <person name="Cheng J.-F."/>
            <person name="Goodwin L."/>
            <person name="Pitluck S."/>
            <person name="Peters L."/>
            <person name="Zeytun A."/>
            <person name="Detter J.C."/>
            <person name="Han C."/>
            <person name="Tapia R."/>
            <person name="Land M."/>
            <person name="Hauser L."/>
            <person name="Kyrpides N."/>
            <person name="Ivanova N."/>
            <person name="Mikhailova N."/>
            <person name="Pagani I."/>
            <person name="Oosterkamp M."/>
            <person name="Pieper D."/>
            <person name="van Berkel W."/>
            <person name="Langenhoff A."/>
            <person name="Smidt H."/>
            <person name="Stams A."/>
            <person name="Woyke T."/>
        </authorList>
    </citation>
    <scope>NUCLEOTIDE SEQUENCE [LARGE SCALE GENOMIC DNA]</scope>
    <source>
        <strain evidence="3">DSM 14773 / CIP 107495 / K601</strain>
    </source>
</reference>
<feature type="chain" id="PRO_5003308484" description="ABC transporter substrate-binding protein" evidence="1">
    <location>
        <begin position="24"/>
        <end position="41"/>
    </location>
</feature>
<name>F4GED8_ALIDK</name>
<sequence length="41" mass="4089">MTFTPTKAALGAALLAASMLAPAQDKGARISDGIVLISTQS</sequence>
<feature type="signal peptide" evidence="1">
    <location>
        <begin position="1"/>
        <end position="23"/>
    </location>
</feature>
<gene>
    <name evidence="2" type="ordered locus">Alide2_0222</name>
</gene>